<dbReference type="InterPro" id="IPR003616">
    <property type="entry name" value="Post-SET_dom"/>
</dbReference>
<comment type="caution">
    <text evidence="9">The sequence shown here is derived from an EMBL/GenBank/DDBJ whole genome shotgun (WGS) entry which is preliminary data.</text>
</comment>
<feature type="compositionally biased region" description="Basic residues" evidence="4">
    <location>
        <begin position="127"/>
        <end position="141"/>
    </location>
</feature>
<feature type="domain" description="YDG" evidence="8">
    <location>
        <begin position="220"/>
        <end position="363"/>
    </location>
</feature>
<dbReference type="Pfam" id="PF02182">
    <property type="entry name" value="SAD_SRA"/>
    <property type="match status" value="1"/>
</dbReference>
<dbReference type="GO" id="GO:0005634">
    <property type="term" value="C:nucleus"/>
    <property type="evidence" value="ECO:0007669"/>
    <property type="project" value="UniProtKB-SubCell"/>
</dbReference>
<feature type="compositionally biased region" description="Acidic residues" evidence="4">
    <location>
        <begin position="80"/>
        <end position="89"/>
    </location>
</feature>
<evidence type="ECO:0000256" key="1">
    <source>
        <dbReference type="ARBA" id="ARBA00004584"/>
    </source>
</evidence>
<dbReference type="Pfam" id="PF05033">
    <property type="entry name" value="Pre-SET"/>
    <property type="match status" value="1"/>
</dbReference>
<dbReference type="PANTHER" id="PTHR45660:SF18">
    <property type="entry name" value="HISTONE-LYSINE N-METHYLTRANSFERASE, H3 LYSINE-9 SPECIFIC SUVH7-RELATED"/>
    <property type="match status" value="1"/>
</dbReference>
<dbReference type="EMBL" id="JAEFBK010000009">
    <property type="protein sequence ID" value="KAG7567613.1"/>
    <property type="molecule type" value="Genomic_DNA"/>
</dbReference>
<evidence type="ECO:0000313" key="10">
    <source>
        <dbReference type="Proteomes" id="UP000694240"/>
    </source>
</evidence>
<feature type="compositionally biased region" description="Polar residues" evidence="4">
    <location>
        <begin position="100"/>
        <end position="115"/>
    </location>
</feature>
<dbReference type="SMART" id="SM00317">
    <property type="entry name" value="SET"/>
    <property type="match status" value="1"/>
</dbReference>
<keyword evidence="9" id="KW-0489">Methyltransferase</keyword>
<dbReference type="InterPro" id="IPR025794">
    <property type="entry name" value="H3-K9-MeTrfase_plant"/>
</dbReference>
<dbReference type="PROSITE" id="PS51015">
    <property type="entry name" value="YDG"/>
    <property type="match status" value="1"/>
</dbReference>
<evidence type="ECO:0000256" key="4">
    <source>
        <dbReference type="SAM" id="MobiDB-lite"/>
    </source>
</evidence>
<dbReference type="GO" id="GO:0008270">
    <property type="term" value="F:zinc ion binding"/>
    <property type="evidence" value="ECO:0007669"/>
    <property type="project" value="InterPro"/>
</dbReference>
<gene>
    <name evidence="9" type="ORF">ISN45_Aa04g004670</name>
</gene>
<dbReference type="GO" id="GO:0003690">
    <property type="term" value="F:double-stranded DNA binding"/>
    <property type="evidence" value="ECO:0007669"/>
    <property type="project" value="TreeGrafter"/>
</dbReference>
<organism evidence="9 10">
    <name type="scientific">Arabidopsis thaliana x Arabidopsis arenosa</name>
    <dbReference type="NCBI Taxonomy" id="1240361"/>
    <lineage>
        <taxon>Eukaryota</taxon>
        <taxon>Viridiplantae</taxon>
        <taxon>Streptophyta</taxon>
        <taxon>Embryophyta</taxon>
        <taxon>Tracheophyta</taxon>
        <taxon>Spermatophyta</taxon>
        <taxon>Magnoliopsida</taxon>
        <taxon>eudicotyledons</taxon>
        <taxon>Gunneridae</taxon>
        <taxon>Pentapetalae</taxon>
        <taxon>rosids</taxon>
        <taxon>malvids</taxon>
        <taxon>Brassicales</taxon>
        <taxon>Brassicaceae</taxon>
        <taxon>Camelineae</taxon>
        <taxon>Arabidopsis</taxon>
    </lineage>
</organism>
<dbReference type="GO" id="GO:0032259">
    <property type="term" value="P:methylation"/>
    <property type="evidence" value="ECO:0007669"/>
    <property type="project" value="UniProtKB-KW"/>
</dbReference>
<dbReference type="InterPro" id="IPR003105">
    <property type="entry name" value="SRA_YDG"/>
</dbReference>
<dbReference type="PROSITE" id="PS51575">
    <property type="entry name" value="SAM_MT43_SUVAR39_2"/>
    <property type="match status" value="1"/>
</dbReference>
<feature type="domain" description="SET" evidence="5">
    <location>
        <begin position="508"/>
        <end position="649"/>
    </location>
</feature>
<protein>
    <submittedName>
        <fullName evidence="9">Histone H3-K9 methyltransferase plant</fullName>
    </submittedName>
</protein>
<evidence type="ECO:0000259" key="8">
    <source>
        <dbReference type="PROSITE" id="PS51015"/>
    </source>
</evidence>
<feature type="compositionally biased region" description="Basic and acidic residues" evidence="4">
    <location>
        <begin position="17"/>
        <end position="33"/>
    </location>
</feature>
<evidence type="ECO:0000259" key="6">
    <source>
        <dbReference type="PROSITE" id="PS50867"/>
    </source>
</evidence>
<feature type="domain" description="Pre-SET" evidence="6">
    <location>
        <begin position="451"/>
        <end position="505"/>
    </location>
</feature>
<dbReference type="GO" id="GO:0042054">
    <property type="term" value="F:histone methyltransferase activity"/>
    <property type="evidence" value="ECO:0007669"/>
    <property type="project" value="InterPro"/>
</dbReference>
<dbReference type="PROSITE" id="PS50867">
    <property type="entry name" value="PRE_SET"/>
    <property type="match status" value="1"/>
</dbReference>
<dbReference type="AlphaFoldDB" id="A0A8T2A262"/>
<keyword evidence="2" id="KW-0137">Centromere</keyword>
<dbReference type="InterPro" id="IPR051357">
    <property type="entry name" value="H3K9_HMTase_SUVAR3-9"/>
</dbReference>
<dbReference type="InterPro" id="IPR001214">
    <property type="entry name" value="SET_dom"/>
</dbReference>
<reference evidence="9 10" key="1">
    <citation type="submission" date="2020-12" db="EMBL/GenBank/DDBJ databases">
        <title>Concerted genomic and epigenomic changes stabilize Arabidopsis allopolyploids.</title>
        <authorList>
            <person name="Chen Z."/>
        </authorList>
    </citation>
    <scope>NUCLEOTIDE SEQUENCE [LARGE SCALE GENOMIC DNA]</scope>
    <source>
        <strain evidence="9">Allo738</strain>
        <tissue evidence="9">Leaf</tissue>
    </source>
</reference>
<name>A0A8T2A262_9BRAS</name>
<keyword evidence="9" id="KW-0808">Transferase</keyword>
<feature type="domain" description="Post-SET" evidence="7">
    <location>
        <begin position="665"/>
        <end position="681"/>
    </location>
</feature>
<comment type="subcellular location">
    <subcellularLocation>
        <location evidence="1">Chromosome</location>
        <location evidence="1">Centromere</location>
    </subcellularLocation>
    <subcellularLocation>
        <location evidence="3">Nucleus</location>
    </subcellularLocation>
</comment>
<dbReference type="SMART" id="SM00468">
    <property type="entry name" value="PreSET"/>
    <property type="match status" value="1"/>
</dbReference>
<evidence type="ECO:0000313" key="9">
    <source>
        <dbReference type="EMBL" id="KAG7567613.1"/>
    </source>
</evidence>
<dbReference type="PROSITE" id="PS50868">
    <property type="entry name" value="POST_SET"/>
    <property type="match status" value="1"/>
</dbReference>
<dbReference type="Proteomes" id="UP000694240">
    <property type="component" value="Chromosome 9"/>
</dbReference>
<feature type="compositionally biased region" description="Acidic residues" evidence="4">
    <location>
        <begin position="53"/>
        <end position="68"/>
    </location>
</feature>
<evidence type="ECO:0000256" key="3">
    <source>
        <dbReference type="PROSITE-ProRule" id="PRU00358"/>
    </source>
</evidence>
<feature type="region of interest" description="Disordered" evidence="4">
    <location>
        <begin position="1"/>
        <end position="157"/>
    </location>
</feature>
<keyword evidence="3" id="KW-0539">Nucleus</keyword>
<dbReference type="PROSITE" id="PS50280">
    <property type="entry name" value="SET"/>
    <property type="match status" value="1"/>
</dbReference>
<dbReference type="GO" id="GO:0000775">
    <property type="term" value="C:chromosome, centromeric region"/>
    <property type="evidence" value="ECO:0007669"/>
    <property type="project" value="UniProtKB-SubCell"/>
</dbReference>
<evidence type="ECO:0000259" key="5">
    <source>
        <dbReference type="PROSITE" id="PS50280"/>
    </source>
</evidence>
<proteinExistence type="predicted"/>
<keyword evidence="10" id="KW-1185">Reference proteome</keyword>
<evidence type="ECO:0000256" key="2">
    <source>
        <dbReference type="ARBA" id="ARBA00023328"/>
    </source>
</evidence>
<sequence length="681" mass="76254">MDKSIPILEATPVASFRPDKRGSSDDTNDESHKTSTASPPIMVSPLRTISPLDDFENDWYDDWYDEDAGLNTGSIKGEPSDDVNGETDDSSAVPPLMVTPLQTIRPSDDSNNNSYDAGAGPSTVPVKRGRGRPKGSKKPKKPKTDDPNSRMVESCSNFDSRITEVERETGNQEVVGSVLKRFDAVRRRLCQLNHPKHLLTTASTNCTKLGVQTNRRRRIGAVPGVQVGDIFYYWGEMCLVGLHKPTVAGIDYLTAAESAVNGQAATSVVTAGKYDDETEELDTLIYSGHGRKVKHGPPCDQVLQRGNLALEASERRGNDVRVVRREVHNNEKVYIYDGLYMVSRSWIVTGKSGSQEFRFKLVRKPDQPPGYAIWKLVEKLRNHESIDPREGFILQDLSFGEELLPVHLVNEVDEDDKTIPEDFDYIRSQCYSGMKHDLHVEGQSLGCHNCQGESCNHQNCTCMGKNGGQLPYHKNILVCRKPLIYECGESCTCPIDCPNRLVQTGLKLHLEVFKTTNCGWGLRSWDPIRAGTFICEFAGVSKTKEEVEEDDDYLFDTSRIYHSFIWNYEPQLLREDASAQVSEVINLPTQVLISAKEKGNVGRFMNHSCSPNVFWQPIEYENNGYTYVRIGLFAMKHIPPMTELTYDYGVSSVEKTGEDEVIYRGKKICLCGSVQCRGSFG</sequence>
<dbReference type="SMART" id="SM00466">
    <property type="entry name" value="SRA"/>
    <property type="match status" value="1"/>
</dbReference>
<dbReference type="InterPro" id="IPR007728">
    <property type="entry name" value="Pre-SET_dom"/>
</dbReference>
<accession>A0A8T2A262</accession>
<dbReference type="PANTHER" id="PTHR45660">
    <property type="entry name" value="HISTONE-LYSINE N-METHYLTRANSFERASE SETMAR"/>
    <property type="match status" value="1"/>
</dbReference>
<dbReference type="Pfam" id="PF00856">
    <property type="entry name" value="SET"/>
    <property type="match status" value="1"/>
</dbReference>
<evidence type="ECO:0000259" key="7">
    <source>
        <dbReference type="PROSITE" id="PS50868"/>
    </source>
</evidence>